<protein>
    <submittedName>
        <fullName evidence="1">Uncharacterized protein</fullName>
    </submittedName>
</protein>
<sequence length="209" mass="23978">MDLEKEEYYQSSVQTRSSVKDKHALTDATTRSCIVCRKTLMFSYFNCCAICLGVIECTRPRNHERPVAADSLPTVEPPRAPPLRLTREASESFSSTSSSMTMVEGHTGSGDEKTARPHCDSTYCKYTHVRPVMVLFMLCELFQLGFSVVFLNMALYCHDWLWNCGQSIFAGQLAASFFIMWYYVESSRQWQWWEALAICSVLLKIVFPW</sequence>
<dbReference type="EMBL" id="MU393422">
    <property type="protein sequence ID" value="KAI4870906.1"/>
    <property type="molecule type" value="Genomic_DNA"/>
</dbReference>
<comment type="caution">
    <text evidence="1">The sequence shown here is derived from an EMBL/GenBank/DDBJ whole genome shotgun (WGS) entry which is preliminary data.</text>
</comment>
<dbReference type="Proteomes" id="UP001497700">
    <property type="component" value="Unassembled WGS sequence"/>
</dbReference>
<evidence type="ECO:0000313" key="2">
    <source>
        <dbReference type="Proteomes" id="UP001497700"/>
    </source>
</evidence>
<reference evidence="1 2" key="1">
    <citation type="journal article" date="2022" name="New Phytol.">
        <title>Ecological generalism drives hyperdiversity of secondary metabolite gene clusters in xylarialean endophytes.</title>
        <authorList>
            <person name="Franco M.E.E."/>
            <person name="Wisecaver J.H."/>
            <person name="Arnold A.E."/>
            <person name="Ju Y.M."/>
            <person name="Slot J.C."/>
            <person name="Ahrendt S."/>
            <person name="Moore L.P."/>
            <person name="Eastman K.E."/>
            <person name="Scott K."/>
            <person name="Konkel Z."/>
            <person name="Mondo S.J."/>
            <person name="Kuo A."/>
            <person name="Hayes R.D."/>
            <person name="Haridas S."/>
            <person name="Andreopoulos B."/>
            <person name="Riley R."/>
            <person name="LaButti K."/>
            <person name="Pangilinan J."/>
            <person name="Lipzen A."/>
            <person name="Amirebrahimi M."/>
            <person name="Yan J."/>
            <person name="Adam C."/>
            <person name="Keymanesh K."/>
            <person name="Ng V."/>
            <person name="Louie K."/>
            <person name="Northen T."/>
            <person name="Drula E."/>
            <person name="Henrissat B."/>
            <person name="Hsieh H.M."/>
            <person name="Youens-Clark K."/>
            <person name="Lutzoni F."/>
            <person name="Miadlikowska J."/>
            <person name="Eastwood D.C."/>
            <person name="Hamelin R.C."/>
            <person name="Grigoriev I.V."/>
            <person name="U'Ren J.M."/>
        </authorList>
    </citation>
    <scope>NUCLEOTIDE SEQUENCE [LARGE SCALE GENOMIC DNA]</scope>
    <source>
        <strain evidence="1 2">CBS 119005</strain>
    </source>
</reference>
<proteinExistence type="predicted"/>
<accession>A0ACB9ZGX5</accession>
<evidence type="ECO:0000313" key="1">
    <source>
        <dbReference type="EMBL" id="KAI4870906.1"/>
    </source>
</evidence>
<gene>
    <name evidence="1" type="ORF">F4820DRAFT_466555</name>
</gene>
<name>A0ACB9ZGX5_9PEZI</name>
<keyword evidence="2" id="KW-1185">Reference proteome</keyword>
<organism evidence="1 2">
    <name type="scientific">Hypoxylon rubiginosum</name>
    <dbReference type="NCBI Taxonomy" id="110542"/>
    <lineage>
        <taxon>Eukaryota</taxon>
        <taxon>Fungi</taxon>
        <taxon>Dikarya</taxon>
        <taxon>Ascomycota</taxon>
        <taxon>Pezizomycotina</taxon>
        <taxon>Sordariomycetes</taxon>
        <taxon>Xylariomycetidae</taxon>
        <taxon>Xylariales</taxon>
        <taxon>Hypoxylaceae</taxon>
        <taxon>Hypoxylon</taxon>
    </lineage>
</organism>